<protein>
    <submittedName>
        <fullName evidence="1">Uncharacterized protein</fullName>
    </submittedName>
</protein>
<evidence type="ECO:0000313" key="2">
    <source>
        <dbReference type="Proteomes" id="UP000628669"/>
    </source>
</evidence>
<reference evidence="2" key="1">
    <citation type="submission" date="2021-01" db="EMBL/GenBank/DDBJ databases">
        <title>Genome public.</title>
        <authorList>
            <person name="Liu C."/>
            <person name="Sun Q."/>
        </authorList>
    </citation>
    <scope>NUCLEOTIDE SEQUENCE [LARGE SCALE GENOMIC DNA]</scope>
    <source>
        <strain evidence="2">YIM B02567</strain>
    </source>
</reference>
<dbReference type="RefSeq" id="WP_200241483.1">
    <property type="nucleotide sequence ID" value="NZ_JAENHK010000001.1"/>
</dbReference>
<accession>A0ABS1FP99</accession>
<keyword evidence="2" id="KW-1185">Reference proteome</keyword>
<comment type="caution">
    <text evidence="1">The sequence shown here is derived from an EMBL/GenBank/DDBJ whole genome shotgun (WGS) entry which is preliminary data.</text>
</comment>
<proteinExistence type="predicted"/>
<name>A0ABS1FP99_9FLAO</name>
<organism evidence="1 2">
    <name type="scientific">Chryseobacterium paridis</name>
    <dbReference type="NCBI Taxonomy" id="2800328"/>
    <lineage>
        <taxon>Bacteria</taxon>
        <taxon>Pseudomonadati</taxon>
        <taxon>Bacteroidota</taxon>
        <taxon>Flavobacteriia</taxon>
        <taxon>Flavobacteriales</taxon>
        <taxon>Weeksellaceae</taxon>
        <taxon>Chryseobacterium group</taxon>
        <taxon>Chryseobacterium</taxon>
    </lineage>
</organism>
<sequence>MTSAKTDIFPTSTYFLQDKSTIKIGKEEYEALLSYTLYVETGEDSDYDLSINRTNLKVNNKKIDTKFLEISNSYMEALFPIHCKIDKYKLTIENTKEIQQRIKTTDSEIHSIYSGEGIDHIRTQFFNATETKDGLIQFIKELHFIKIIEASMQKFSNKKQYETSWKVLPIGTSEWKGEAQYQKEKNTLSFEPKIDNAQEIMDDVIRYIHKYDYAVDFEEENLPLYADFKHNINYTGTTGRIETAETDVCIEVQNKFYYQHIITIQTK</sequence>
<evidence type="ECO:0000313" key="1">
    <source>
        <dbReference type="EMBL" id="MBK1894235.1"/>
    </source>
</evidence>
<dbReference type="Proteomes" id="UP000628669">
    <property type="component" value="Unassembled WGS sequence"/>
</dbReference>
<dbReference type="EMBL" id="JAENHK010000001">
    <property type="protein sequence ID" value="MBK1894235.1"/>
    <property type="molecule type" value="Genomic_DNA"/>
</dbReference>
<gene>
    <name evidence="1" type="ORF">JHL15_00530</name>
</gene>